<feature type="compositionally biased region" description="Low complexity" evidence="3">
    <location>
        <begin position="243"/>
        <end position="262"/>
    </location>
</feature>
<dbReference type="SUPFAM" id="SSF48452">
    <property type="entry name" value="TPR-like"/>
    <property type="match status" value="1"/>
</dbReference>
<dbReference type="InterPro" id="IPR051677">
    <property type="entry name" value="AfsR-DnrI-RedD_regulator"/>
</dbReference>
<evidence type="ECO:0000256" key="3">
    <source>
        <dbReference type="SAM" id="MobiDB-lite"/>
    </source>
</evidence>
<dbReference type="SUPFAM" id="SSF46894">
    <property type="entry name" value="C-terminal effector domain of the bipartite response regulators"/>
    <property type="match status" value="1"/>
</dbReference>
<dbReference type="PRINTS" id="PR00111">
    <property type="entry name" value="ABHYDROLASE"/>
</dbReference>
<organism evidence="5 6">
    <name type="scientific">Mesorhizobium humile</name>
    <dbReference type="NCBI Taxonomy" id="3072313"/>
    <lineage>
        <taxon>Bacteria</taxon>
        <taxon>Pseudomonadati</taxon>
        <taxon>Pseudomonadota</taxon>
        <taxon>Alphaproteobacteria</taxon>
        <taxon>Hyphomicrobiales</taxon>
        <taxon>Phyllobacteriaceae</taxon>
        <taxon>Mesorhizobium</taxon>
    </lineage>
</organism>
<dbReference type="InterPro" id="IPR000073">
    <property type="entry name" value="AB_hydrolase_1"/>
</dbReference>
<evidence type="ECO:0000256" key="1">
    <source>
        <dbReference type="ARBA" id="ARBA00023015"/>
    </source>
</evidence>
<proteinExistence type="predicted"/>
<name>A0ABU4YGP0_9HYPH</name>
<dbReference type="Pfam" id="PF03704">
    <property type="entry name" value="BTAD"/>
    <property type="match status" value="1"/>
</dbReference>
<keyword evidence="2" id="KW-0804">Transcription</keyword>
<dbReference type="Proteomes" id="UP001280156">
    <property type="component" value="Unassembled WGS sequence"/>
</dbReference>
<dbReference type="PANTHER" id="PTHR35807:SF1">
    <property type="entry name" value="TRANSCRIPTIONAL REGULATOR REDD"/>
    <property type="match status" value="1"/>
</dbReference>
<evidence type="ECO:0000256" key="2">
    <source>
        <dbReference type="ARBA" id="ARBA00023163"/>
    </source>
</evidence>
<feature type="domain" description="Bacterial transcriptional activator" evidence="4">
    <location>
        <begin position="100"/>
        <end position="239"/>
    </location>
</feature>
<dbReference type="Gene3D" id="1.25.40.10">
    <property type="entry name" value="Tetratricopeptide repeat domain"/>
    <property type="match status" value="1"/>
</dbReference>
<dbReference type="InterPro" id="IPR011990">
    <property type="entry name" value="TPR-like_helical_dom_sf"/>
</dbReference>
<dbReference type="RefSeq" id="WP_320295999.1">
    <property type="nucleotide sequence ID" value="NZ_JAVIIU010000006.1"/>
</dbReference>
<evidence type="ECO:0000259" key="4">
    <source>
        <dbReference type="SMART" id="SM01043"/>
    </source>
</evidence>
<feature type="region of interest" description="Disordered" evidence="3">
    <location>
        <begin position="236"/>
        <end position="264"/>
    </location>
</feature>
<dbReference type="Gene3D" id="1.10.10.10">
    <property type="entry name" value="Winged helix-like DNA-binding domain superfamily/Winged helix DNA-binding domain"/>
    <property type="match status" value="1"/>
</dbReference>
<dbReference type="InterPro" id="IPR029058">
    <property type="entry name" value="AB_hydrolase_fold"/>
</dbReference>
<dbReference type="SUPFAM" id="SSF53474">
    <property type="entry name" value="alpha/beta-Hydrolases"/>
    <property type="match status" value="1"/>
</dbReference>
<dbReference type="PANTHER" id="PTHR35807">
    <property type="entry name" value="TRANSCRIPTIONAL REGULATOR REDD-RELATED"/>
    <property type="match status" value="1"/>
</dbReference>
<protein>
    <submittedName>
        <fullName evidence="5">Alpha/beta fold hydrolase</fullName>
    </submittedName>
</protein>
<dbReference type="InterPro" id="IPR029787">
    <property type="entry name" value="Nucleotide_cyclase"/>
</dbReference>
<reference evidence="5 6" key="1">
    <citation type="submission" date="2023-08" db="EMBL/GenBank/DDBJ databases">
        <title>Implementing the SeqCode for naming new Mesorhizobium species isolated from Vachellia karroo root nodules.</title>
        <authorList>
            <person name="Van Lill M."/>
        </authorList>
    </citation>
    <scope>NUCLEOTIDE SEQUENCE [LARGE SCALE GENOMIC DNA]</scope>
    <source>
        <strain evidence="5 6">VK2B</strain>
    </source>
</reference>
<dbReference type="Gene3D" id="3.30.70.1230">
    <property type="entry name" value="Nucleotide cyclase"/>
    <property type="match status" value="1"/>
</dbReference>
<dbReference type="SUPFAM" id="SSF55073">
    <property type="entry name" value="Nucleotide cyclase"/>
    <property type="match status" value="1"/>
</dbReference>
<dbReference type="Gene3D" id="3.40.50.1820">
    <property type="entry name" value="alpha/beta hydrolase"/>
    <property type="match status" value="1"/>
</dbReference>
<comment type="caution">
    <text evidence="5">The sequence shown here is derived from an EMBL/GenBank/DDBJ whole genome shotgun (WGS) entry which is preliminary data.</text>
</comment>
<dbReference type="InterPro" id="IPR016032">
    <property type="entry name" value="Sig_transdc_resp-reg_C-effctor"/>
</dbReference>
<accession>A0ABU4YGP0</accession>
<gene>
    <name evidence="5" type="ORF">RFM52_09700</name>
</gene>
<dbReference type="InterPro" id="IPR036388">
    <property type="entry name" value="WH-like_DNA-bd_sf"/>
</dbReference>
<dbReference type="SMART" id="SM01043">
    <property type="entry name" value="BTAD"/>
    <property type="match status" value="1"/>
</dbReference>
<sequence>MTAPHLHLLGGFDFNGVGATAPAFSRKARGMVAYLALQAGQAQSREKLAALLWSLNGEAQARMSLRQAVSSVRKAISVAGGGRFLTDGANLALHLDDIDFDVARFEALAAGPAPEDLEQAAALYRGDLLDGLGLREEPFEEWLRVERERLRAIAVAALDRLINHYTTAADPAACIRAAMRLLAMEPLREDAHRALMRSYAAQGRVNLALKQYEVCRDALQRELRLMPEAETRHLHDELRARRIASPARPSASSPEPESARPPTHYVKSSGVNIAYQVTGDGPIDLVYVPGWVSNLDLAWASPRFAHVLKRLGSFSRLIRIDKRGTGLSDRNVGLPTLEQRMEDVRAVLDDVGSDRPVLFGSSEGGPMCLLFAATYPERTAALVLTGAYARGTWSKDYPWARTVDEVQQDIDTVERQWGEPADMRNAAPSLIENMVEREWFAAYLRNSASPADAIALWRWGTEIDVRDILPAIHVPTLVLQRTGDRWVKPEEGRYLATHIEGARYVELAGRDHVIWGEDCDGLIDQIRDFVIGALPPARAEKVLISVLALAIDGVADDAKAAGQADIVRDGLLLGGGSEIRRSRDTLLAAFQRPTRSIECAMAIANRLGPCGLKVRAAIHIGECEARGEDFSGIAIEVTARLLDHAKPGQIIASRTMRDLVVGSGLTFEEQGEMKASGLPGALQYFAVTWAPPGL</sequence>
<keyword evidence="1" id="KW-0805">Transcription regulation</keyword>
<keyword evidence="5" id="KW-0378">Hydrolase</keyword>
<dbReference type="GO" id="GO:0016787">
    <property type="term" value="F:hydrolase activity"/>
    <property type="evidence" value="ECO:0007669"/>
    <property type="project" value="UniProtKB-KW"/>
</dbReference>
<evidence type="ECO:0000313" key="6">
    <source>
        <dbReference type="Proteomes" id="UP001280156"/>
    </source>
</evidence>
<dbReference type="InterPro" id="IPR005158">
    <property type="entry name" value="BTAD"/>
</dbReference>
<dbReference type="Pfam" id="PF00561">
    <property type="entry name" value="Abhydrolase_1"/>
    <property type="match status" value="1"/>
</dbReference>
<keyword evidence="6" id="KW-1185">Reference proteome</keyword>
<dbReference type="EMBL" id="JAVIIV010000004">
    <property type="protein sequence ID" value="MDX8485468.1"/>
    <property type="molecule type" value="Genomic_DNA"/>
</dbReference>
<evidence type="ECO:0000313" key="5">
    <source>
        <dbReference type="EMBL" id="MDX8485468.1"/>
    </source>
</evidence>